<comment type="caution">
    <text evidence="1">The sequence shown here is derived from an EMBL/GenBank/DDBJ whole genome shotgun (WGS) entry which is preliminary data.</text>
</comment>
<evidence type="ECO:0000313" key="1">
    <source>
        <dbReference type="EMBL" id="KAG9228108.1"/>
    </source>
</evidence>
<feature type="non-terminal residue" evidence="1">
    <location>
        <position position="1"/>
    </location>
</feature>
<accession>A0A9P7Y7T0</accession>
<reference evidence="1" key="1">
    <citation type="journal article" date="2021" name="IMA Fungus">
        <title>Genomic characterization of three marine fungi, including Emericellopsis atlantica sp. nov. with signatures of a generalist lifestyle and marine biomass degradation.</title>
        <authorList>
            <person name="Hagestad O.C."/>
            <person name="Hou L."/>
            <person name="Andersen J.H."/>
            <person name="Hansen E.H."/>
            <person name="Altermark B."/>
            <person name="Li C."/>
            <person name="Kuhnert E."/>
            <person name="Cox R.J."/>
            <person name="Crous P.W."/>
            <person name="Spatafora J.W."/>
            <person name="Lail K."/>
            <person name="Amirebrahimi M."/>
            <person name="Lipzen A."/>
            <person name="Pangilinan J."/>
            <person name="Andreopoulos W."/>
            <person name="Hayes R.D."/>
            <person name="Ng V."/>
            <person name="Grigoriev I.V."/>
            <person name="Jackson S.A."/>
            <person name="Sutton T.D.S."/>
            <person name="Dobson A.D.W."/>
            <person name="Rama T."/>
        </authorList>
    </citation>
    <scope>NUCLEOTIDE SEQUENCE</scope>
    <source>
        <strain evidence="1">TRa018bII</strain>
    </source>
</reference>
<dbReference type="EMBL" id="MU252072">
    <property type="protein sequence ID" value="KAG9228108.1"/>
    <property type="molecule type" value="Genomic_DNA"/>
</dbReference>
<protein>
    <submittedName>
        <fullName evidence="1">Uncharacterized protein</fullName>
    </submittedName>
</protein>
<sequence length="75" mass="8820">NVLTYSLFDMSYDGDYVEFQPNDQPLTEKEILEKTKAVSEIRGWILIKDDEWIKDALVQIVSEEARYEDMPCNET</sequence>
<organism evidence="1 2">
    <name type="scientific">Amylocarpus encephaloides</name>
    <dbReference type="NCBI Taxonomy" id="45428"/>
    <lineage>
        <taxon>Eukaryota</taxon>
        <taxon>Fungi</taxon>
        <taxon>Dikarya</taxon>
        <taxon>Ascomycota</taxon>
        <taxon>Pezizomycotina</taxon>
        <taxon>Leotiomycetes</taxon>
        <taxon>Helotiales</taxon>
        <taxon>Helotiales incertae sedis</taxon>
        <taxon>Amylocarpus</taxon>
    </lineage>
</organism>
<dbReference type="Proteomes" id="UP000824998">
    <property type="component" value="Unassembled WGS sequence"/>
</dbReference>
<proteinExistence type="predicted"/>
<evidence type="ECO:0000313" key="2">
    <source>
        <dbReference type="Proteomes" id="UP000824998"/>
    </source>
</evidence>
<name>A0A9P7Y7T0_9HELO</name>
<gene>
    <name evidence="1" type="ORF">BJ875DRAFT_390104</name>
</gene>
<dbReference type="OrthoDB" id="4202165at2759"/>
<keyword evidence="2" id="KW-1185">Reference proteome</keyword>
<dbReference type="AlphaFoldDB" id="A0A9P7Y7T0"/>